<gene>
    <name evidence="6" type="ORF">H9948_06695</name>
</gene>
<accession>A0A9D2KWJ7</accession>
<dbReference type="GO" id="GO:0004519">
    <property type="term" value="F:endonuclease activity"/>
    <property type="evidence" value="ECO:0007669"/>
    <property type="project" value="UniProtKB-KW"/>
</dbReference>
<dbReference type="GO" id="GO:0005829">
    <property type="term" value="C:cytosol"/>
    <property type="evidence" value="ECO:0007669"/>
    <property type="project" value="TreeGrafter"/>
</dbReference>
<comment type="similarity">
    <text evidence="3">Belongs to the HNH nuclease family.</text>
</comment>
<dbReference type="GO" id="GO:0016787">
    <property type="term" value="F:hydrolase activity"/>
    <property type="evidence" value="ECO:0007669"/>
    <property type="project" value="UniProtKB-KW"/>
</dbReference>
<dbReference type="InterPro" id="IPR002711">
    <property type="entry name" value="HNH"/>
</dbReference>
<reference evidence="6" key="1">
    <citation type="journal article" date="2021" name="PeerJ">
        <title>Extensive microbial diversity within the chicken gut microbiome revealed by metagenomics and culture.</title>
        <authorList>
            <person name="Gilroy R."/>
            <person name="Ravi A."/>
            <person name="Getino M."/>
            <person name="Pursley I."/>
            <person name="Horton D.L."/>
            <person name="Alikhan N.F."/>
            <person name="Baker D."/>
            <person name="Gharbi K."/>
            <person name="Hall N."/>
            <person name="Watson M."/>
            <person name="Adriaenssens E.M."/>
            <person name="Foster-Nyarko E."/>
            <person name="Jarju S."/>
            <person name="Secka A."/>
            <person name="Antonio M."/>
            <person name="Oren A."/>
            <person name="Chaudhuri R.R."/>
            <person name="La Ragione R."/>
            <person name="Hildebrand F."/>
            <person name="Pallen M.J."/>
        </authorList>
    </citation>
    <scope>NUCLEOTIDE SEQUENCE</scope>
    <source>
        <strain evidence="6">CHK171-505</strain>
    </source>
</reference>
<name>A0A9D2KWJ7_9LACT</name>
<dbReference type="AlphaFoldDB" id="A0A9D2KWJ7"/>
<evidence type="ECO:0000313" key="7">
    <source>
        <dbReference type="Proteomes" id="UP000886856"/>
    </source>
</evidence>
<evidence type="ECO:0000256" key="3">
    <source>
        <dbReference type="ARBA" id="ARBA00038412"/>
    </source>
</evidence>
<dbReference type="Pfam" id="PF01844">
    <property type="entry name" value="HNH"/>
    <property type="match status" value="1"/>
</dbReference>
<evidence type="ECO:0000313" key="6">
    <source>
        <dbReference type="EMBL" id="HJA90462.1"/>
    </source>
</evidence>
<organism evidence="6 7">
    <name type="scientific">Candidatus Jeotgalibaca merdavium</name>
    <dbReference type="NCBI Taxonomy" id="2838627"/>
    <lineage>
        <taxon>Bacteria</taxon>
        <taxon>Bacillati</taxon>
        <taxon>Bacillota</taxon>
        <taxon>Bacilli</taxon>
        <taxon>Lactobacillales</taxon>
        <taxon>Carnobacteriaceae</taxon>
        <taxon>Jeotgalibaca</taxon>
    </lineage>
</organism>
<dbReference type="GO" id="GO:0008270">
    <property type="term" value="F:zinc ion binding"/>
    <property type="evidence" value="ECO:0007669"/>
    <property type="project" value="InterPro"/>
</dbReference>
<comment type="caution">
    <text evidence="6">The sequence shown here is derived from an EMBL/GenBank/DDBJ whole genome shotgun (WGS) entry which is preliminary data.</text>
</comment>
<evidence type="ECO:0000256" key="2">
    <source>
        <dbReference type="ARBA" id="ARBA00022801"/>
    </source>
</evidence>
<dbReference type="CDD" id="cd00085">
    <property type="entry name" value="HNHc"/>
    <property type="match status" value="1"/>
</dbReference>
<dbReference type="Proteomes" id="UP000886856">
    <property type="component" value="Unassembled WGS sequence"/>
</dbReference>
<keyword evidence="6" id="KW-0255">Endonuclease</keyword>
<keyword evidence="2" id="KW-0378">Hydrolase</keyword>
<reference evidence="6" key="2">
    <citation type="submission" date="2021-04" db="EMBL/GenBank/DDBJ databases">
        <authorList>
            <person name="Gilroy R."/>
        </authorList>
    </citation>
    <scope>NUCLEOTIDE SEQUENCE</scope>
    <source>
        <strain evidence="6">CHK171-505</strain>
    </source>
</reference>
<sequence length="103" mass="11990">MVPREISKPFYNGKAWRKCRAGYIKSVGGLCERCLKEGKVKEGYIVHHKKYLTERTIGDPNVSLNWDNLEYLCFDCHQKEHFERSSDVEFGLKFNSSGDLVEE</sequence>
<dbReference type="InterPro" id="IPR003615">
    <property type="entry name" value="HNH_nuc"/>
</dbReference>
<evidence type="ECO:0000259" key="5">
    <source>
        <dbReference type="Pfam" id="PF01844"/>
    </source>
</evidence>
<evidence type="ECO:0000256" key="1">
    <source>
        <dbReference type="ARBA" id="ARBA00022722"/>
    </source>
</evidence>
<dbReference type="PANTHER" id="PTHR41286">
    <property type="entry name" value="HNH NUCLEASE YAJD-RELATED"/>
    <property type="match status" value="1"/>
</dbReference>
<evidence type="ECO:0000256" key="4">
    <source>
        <dbReference type="ARBA" id="ARBA00040194"/>
    </source>
</evidence>
<feature type="domain" description="HNH" evidence="5">
    <location>
        <begin position="31"/>
        <end position="82"/>
    </location>
</feature>
<dbReference type="PANTHER" id="PTHR41286:SF1">
    <property type="entry name" value="HNH NUCLEASE YAJD-RELATED"/>
    <property type="match status" value="1"/>
</dbReference>
<protein>
    <recommendedName>
        <fullName evidence="4">Putative HNH nuclease YajD</fullName>
    </recommendedName>
</protein>
<proteinExistence type="inferred from homology"/>
<keyword evidence="1" id="KW-0540">Nuclease</keyword>
<dbReference type="EMBL" id="DWYW01000152">
    <property type="protein sequence ID" value="HJA90462.1"/>
    <property type="molecule type" value="Genomic_DNA"/>
</dbReference>
<dbReference type="GO" id="GO:0003676">
    <property type="term" value="F:nucleic acid binding"/>
    <property type="evidence" value="ECO:0007669"/>
    <property type="project" value="InterPro"/>
</dbReference>